<gene>
    <name evidence="1" type="ORF">SDC9_71382</name>
</gene>
<name>A0A644YFK5_9ZZZZ</name>
<evidence type="ECO:0008006" key="2">
    <source>
        <dbReference type="Google" id="ProtNLM"/>
    </source>
</evidence>
<sequence length="141" mass="16356">MDAQPQPNEVRTQLLNLQHLAMPELTEKWKLLFHKKPPEYGEVFMRRRLAHRIQELAYGGLSDAAQKKLNSVNEKIRRTHSGLRVGTVIVRTWRDSKYEVRVCKDGFEWNGQLFNSLSATARAITGVNRNGYEFFGIKDKI</sequence>
<comment type="caution">
    <text evidence="1">The sequence shown here is derived from an EMBL/GenBank/DDBJ whole genome shotgun (WGS) entry which is preliminary data.</text>
</comment>
<dbReference type="AlphaFoldDB" id="A0A644YFK5"/>
<protein>
    <recommendedName>
        <fullName evidence="2">DUF2924 domain-containing protein</fullName>
    </recommendedName>
</protein>
<proteinExistence type="predicted"/>
<organism evidence="1">
    <name type="scientific">bioreactor metagenome</name>
    <dbReference type="NCBI Taxonomy" id="1076179"/>
    <lineage>
        <taxon>unclassified sequences</taxon>
        <taxon>metagenomes</taxon>
        <taxon>ecological metagenomes</taxon>
    </lineage>
</organism>
<dbReference type="InterPro" id="IPR021322">
    <property type="entry name" value="DUF2924"/>
</dbReference>
<dbReference type="Pfam" id="PF11149">
    <property type="entry name" value="DUF2924"/>
    <property type="match status" value="1"/>
</dbReference>
<evidence type="ECO:0000313" key="1">
    <source>
        <dbReference type="EMBL" id="MPM24894.1"/>
    </source>
</evidence>
<reference evidence="1" key="1">
    <citation type="submission" date="2019-08" db="EMBL/GenBank/DDBJ databases">
        <authorList>
            <person name="Kucharzyk K."/>
            <person name="Murdoch R.W."/>
            <person name="Higgins S."/>
            <person name="Loffler F."/>
        </authorList>
    </citation>
    <scope>NUCLEOTIDE SEQUENCE</scope>
</reference>
<dbReference type="EMBL" id="VSSQ01004368">
    <property type="protein sequence ID" value="MPM24894.1"/>
    <property type="molecule type" value="Genomic_DNA"/>
</dbReference>
<accession>A0A644YFK5</accession>